<dbReference type="Proteomes" id="UP000619260">
    <property type="component" value="Unassembled WGS sequence"/>
</dbReference>
<keyword evidence="3" id="KW-1185">Reference proteome</keyword>
<feature type="transmembrane region" description="Helical" evidence="1">
    <location>
        <begin position="192"/>
        <end position="212"/>
    </location>
</feature>
<dbReference type="EMBL" id="BOPF01000002">
    <property type="protein sequence ID" value="GIJ43265.1"/>
    <property type="molecule type" value="Genomic_DNA"/>
</dbReference>
<name>A0A8J3YFS5_9ACTN</name>
<sequence length="330" mass="35671">MIRTVAEWLLRAAAGRWPAESRDGLLREWYAEIDTIDREPEFRHRRMLAFSVSLAVSRPHREPLPFGWGRGATVACAVVLYLMLLAVAKTVWLKHFSYQEFGDPASAAAERLVVGAVALVPALCTAALGWVLGRRRPPVDAAPLGGILLAVVAACVGAGFLLEATGYATELVWRYSTPAPSTMQYQFGRQPYGMITSWVVWLAAFALLAGAVRRFRGWWRVPVGAGLAALVTAIAVTASTLVQFEAGTAPRGEMWKWFAQWMVPRAFGPPVHDEGAHSFASARMTIGFLDSYPHVLLALAAFGVAYLAASGVATSRRATPDDLSPGSSSS</sequence>
<evidence type="ECO:0000313" key="2">
    <source>
        <dbReference type="EMBL" id="GIJ43265.1"/>
    </source>
</evidence>
<keyword evidence="1" id="KW-0812">Transmembrane</keyword>
<evidence type="ECO:0000313" key="3">
    <source>
        <dbReference type="Proteomes" id="UP000619260"/>
    </source>
</evidence>
<feature type="transmembrane region" description="Helical" evidence="1">
    <location>
        <begin position="112"/>
        <end position="132"/>
    </location>
</feature>
<feature type="transmembrane region" description="Helical" evidence="1">
    <location>
        <begin position="224"/>
        <end position="244"/>
    </location>
</feature>
<dbReference type="RefSeq" id="WP_203896869.1">
    <property type="nucleotide sequence ID" value="NZ_BOPF01000002.1"/>
</dbReference>
<keyword evidence="1" id="KW-0472">Membrane</keyword>
<feature type="transmembrane region" description="Helical" evidence="1">
    <location>
        <begin position="291"/>
        <end position="309"/>
    </location>
</feature>
<dbReference type="AlphaFoldDB" id="A0A8J3YFS5"/>
<evidence type="ECO:0000256" key="1">
    <source>
        <dbReference type="SAM" id="Phobius"/>
    </source>
</evidence>
<keyword evidence="1" id="KW-1133">Transmembrane helix</keyword>
<feature type="transmembrane region" description="Helical" evidence="1">
    <location>
        <begin position="144"/>
        <end position="162"/>
    </location>
</feature>
<accession>A0A8J3YFS5</accession>
<proteinExistence type="predicted"/>
<feature type="transmembrane region" description="Helical" evidence="1">
    <location>
        <begin position="71"/>
        <end position="92"/>
    </location>
</feature>
<comment type="caution">
    <text evidence="2">The sequence shown here is derived from an EMBL/GenBank/DDBJ whole genome shotgun (WGS) entry which is preliminary data.</text>
</comment>
<gene>
    <name evidence="2" type="ORF">Val02_01510</name>
</gene>
<reference evidence="2" key="1">
    <citation type="submission" date="2021-01" db="EMBL/GenBank/DDBJ databases">
        <title>Whole genome shotgun sequence of Virgisporangium aliadipatigenens NBRC 105644.</title>
        <authorList>
            <person name="Komaki H."/>
            <person name="Tamura T."/>
        </authorList>
    </citation>
    <scope>NUCLEOTIDE SEQUENCE</scope>
    <source>
        <strain evidence="2">NBRC 105644</strain>
    </source>
</reference>
<protein>
    <submittedName>
        <fullName evidence="2">Uncharacterized protein</fullName>
    </submittedName>
</protein>
<organism evidence="2 3">
    <name type="scientific">Virgisporangium aliadipatigenens</name>
    <dbReference type="NCBI Taxonomy" id="741659"/>
    <lineage>
        <taxon>Bacteria</taxon>
        <taxon>Bacillati</taxon>
        <taxon>Actinomycetota</taxon>
        <taxon>Actinomycetes</taxon>
        <taxon>Micromonosporales</taxon>
        <taxon>Micromonosporaceae</taxon>
        <taxon>Virgisporangium</taxon>
    </lineage>
</organism>